<dbReference type="EMBL" id="SMAS01000020">
    <property type="protein sequence ID" value="TCT28135.1"/>
    <property type="molecule type" value="Genomic_DNA"/>
</dbReference>
<proteinExistence type="inferred from homology"/>
<comment type="cofactor">
    <cofactor evidence="4">
        <name>heme b</name>
        <dbReference type="ChEBI" id="CHEBI:60344"/>
    </cofactor>
    <text evidence="4">Binds 1 heme b (iron(II)-protoporphyrin IX) group per molecule.</text>
</comment>
<evidence type="ECO:0000313" key="7">
    <source>
        <dbReference type="Proteomes" id="UP000295055"/>
    </source>
</evidence>
<dbReference type="OrthoDB" id="6539015at2"/>
<dbReference type="GO" id="GO:0020037">
    <property type="term" value="F:heme binding"/>
    <property type="evidence" value="ECO:0007669"/>
    <property type="project" value="InterPro"/>
</dbReference>
<dbReference type="InterPro" id="IPR009155">
    <property type="entry name" value="Cyt_b562"/>
</dbReference>
<comment type="caution">
    <text evidence="6">The sequence shown here is derived from an EMBL/GenBank/DDBJ whole genome shotgun (WGS) entry which is preliminary data.</text>
</comment>
<name>A0A4R3NEG7_9GAMM</name>
<keyword evidence="3 5" id="KW-0732">Signal</keyword>
<keyword evidence="4" id="KW-0349">Heme</keyword>
<comment type="similarity">
    <text evidence="2">Belongs to the cytochrome b562 family.</text>
</comment>
<accession>A0A4R3NEG7</accession>
<dbReference type="Pfam" id="PF07361">
    <property type="entry name" value="Cytochrom_B562"/>
    <property type="match status" value="1"/>
</dbReference>
<evidence type="ECO:0000313" key="6">
    <source>
        <dbReference type="EMBL" id="TCT28135.1"/>
    </source>
</evidence>
<feature type="binding site" description="axial binding residue" evidence="4">
    <location>
        <position position="30"/>
    </location>
    <ligand>
        <name>heme b</name>
        <dbReference type="ChEBI" id="CHEBI:60344"/>
    </ligand>
    <ligandPart>
        <name>Fe</name>
        <dbReference type="ChEBI" id="CHEBI:18248"/>
    </ligandPart>
</feature>
<dbReference type="InterPro" id="IPR010980">
    <property type="entry name" value="Cyt_c/b562"/>
</dbReference>
<organism evidence="6 7">
    <name type="scientific">Providencia alcalifaciens</name>
    <dbReference type="NCBI Taxonomy" id="126385"/>
    <lineage>
        <taxon>Bacteria</taxon>
        <taxon>Pseudomonadati</taxon>
        <taxon>Pseudomonadota</taxon>
        <taxon>Gammaproteobacteria</taxon>
        <taxon>Enterobacterales</taxon>
        <taxon>Morganellaceae</taxon>
        <taxon>Providencia</taxon>
    </lineage>
</organism>
<dbReference type="PIRSF" id="PIRSF000029">
    <property type="entry name" value="Cytochrome_b562"/>
    <property type="match status" value="1"/>
</dbReference>
<dbReference type="GO" id="GO:0005506">
    <property type="term" value="F:iron ion binding"/>
    <property type="evidence" value="ECO:0007669"/>
    <property type="project" value="InterPro"/>
</dbReference>
<reference evidence="6 7" key="1">
    <citation type="submission" date="2019-03" db="EMBL/GenBank/DDBJ databases">
        <title>Genomic analyses of the natural microbiome of Caenorhabditis elegans.</title>
        <authorList>
            <person name="Samuel B."/>
        </authorList>
    </citation>
    <scope>NUCLEOTIDE SEQUENCE [LARGE SCALE GENOMIC DNA]</scope>
    <source>
        <strain evidence="6 7">JUb102</strain>
    </source>
</reference>
<dbReference type="RefSeq" id="WP_132497338.1">
    <property type="nucleotide sequence ID" value="NZ_SMAS01000020.1"/>
</dbReference>
<dbReference type="NCBIfam" id="NF011632">
    <property type="entry name" value="PRK15058.1"/>
    <property type="match status" value="1"/>
</dbReference>
<comment type="function">
    <text evidence="1">Electron-transport protein of unknown function.</text>
</comment>
<dbReference type="AlphaFoldDB" id="A0A4R3NEG7"/>
<dbReference type="Proteomes" id="UP000295055">
    <property type="component" value="Unassembled WGS sequence"/>
</dbReference>
<sequence>MKKKLLSFLLLIGFALSSSLAMAANLSHDMKTLNGTLRAIEKSNDPKQLKKALHTMRSAAKNAQKKIPRKLRHHPDLSPEIQNYRHAYDILIQQIDHALVLVEQDQIDDAKNIMNDIKITRNIYHKKYR</sequence>
<dbReference type="SUPFAM" id="SSF47175">
    <property type="entry name" value="Cytochromes"/>
    <property type="match status" value="1"/>
</dbReference>
<feature type="chain" id="PRO_5020457126" evidence="5">
    <location>
        <begin position="24"/>
        <end position="129"/>
    </location>
</feature>
<feature type="signal peptide" evidence="5">
    <location>
        <begin position="1"/>
        <end position="23"/>
    </location>
</feature>
<evidence type="ECO:0000256" key="5">
    <source>
        <dbReference type="SAM" id="SignalP"/>
    </source>
</evidence>
<evidence type="ECO:0000256" key="1">
    <source>
        <dbReference type="ARBA" id="ARBA00002028"/>
    </source>
</evidence>
<evidence type="ECO:0000256" key="3">
    <source>
        <dbReference type="ARBA" id="ARBA00022729"/>
    </source>
</evidence>
<feature type="binding site" description="axial binding residue" evidence="4">
    <location>
        <position position="125"/>
    </location>
    <ligand>
        <name>heme b</name>
        <dbReference type="ChEBI" id="CHEBI:60344"/>
    </ligand>
    <ligandPart>
        <name>Fe</name>
        <dbReference type="ChEBI" id="CHEBI:18248"/>
    </ligandPart>
</feature>
<evidence type="ECO:0000256" key="4">
    <source>
        <dbReference type="PIRSR" id="PIRSR000029-1"/>
    </source>
</evidence>
<evidence type="ECO:0000256" key="2">
    <source>
        <dbReference type="ARBA" id="ARBA00005523"/>
    </source>
</evidence>
<keyword evidence="4" id="KW-0479">Metal-binding</keyword>
<dbReference type="GO" id="GO:0009055">
    <property type="term" value="F:electron transfer activity"/>
    <property type="evidence" value="ECO:0007669"/>
    <property type="project" value="InterPro"/>
</dbReference>
<dbReference type="Gene3D" id="1.20.120.10">
    <property type="entry name" value="Cytochrome c/b562"/>
    <property type="match status" value="1"/>
</dbReference>
<dbReference type="GO" id="GO:0042597">
    <property type="term" value="C:periplasmic space"/>
    <property type="evidence" value="ECO:0007669"/>
    <property type="project" value="InterPro"/>
</dbReference>
<keyword evidence="4" id="KW-0408">Iron</keyword>
<dbReference type="GO" id="GO:0022900">
    <property type="term" value="P:electron transport chain"/>
    <property type="evidence" value="ECO:0007669"/>
    <property type="project" value="InterPro"/>
</dbReference>
<protein>
    <submittedName>
        <fullName evidence="6">Soluble cytochrome b562</fullName>
    </submittedName>
</protein>
<gene>
    <name evidence="6" type="ORF">EC835_1201</name>
</gene>